<dbReference type="InterPro" id="IPR049162">
    <property type="entry name" value="GH59_C"/>
</dbReference>
<reference evidence="9 10" key="1">
    <citation type="submission" date="2016-10" db="EMBL/GenBank/DDBJ databases">
        <authorList>
            <person name="de Groot N.N."/>
        </authorList>
    </citation>
    <scope>NUCLEOTIDE SEQUENCE [LARGE SCALE GENOMIC DNA]</scope>
    <source>
        <strain evidence="9 10">DSM 43019</strain>
    </source>
</reference>
<dbReference type="GO" id="GO:0004336">
    <property type="term" value="F:galactosylceramidase activity"/>
    <property type="evidence" value="ECO:0007669"/>
    <property type="project" value="UniProtKB-EC"/>
</dbReference>
<feature type="domain" description="Ricin B lectin" evidence="8">
    <location>
        <begin position="699"/>
        <end position="825"/>
    </location>
</feature>
<dbReference type="EMBL" id="FONV01000008">
    <property type="protein sequence ID" value="SFF28859.1"/>
    <property type="molecule type" value="Genomic_DNA"/>
</dbReference>
<evidence type="ECO:0000256" key="1">
    <source>
        <dbReference type="ARBA" id="ARBA00005637"/>
    </source>
</evidence>
<dbReference type="GO" id="GO:0005764">
    <property type="term" value="C:lysosome"/>
    <property type="evidence" value="ECO:0007669"/>
    <property type="project" value="TreeGrafter"/>
</dbReference>
<keyword evidence="7" id="KW-0812">Transmembrane</keyword>
<dbReference type="Pfam" id="PF02057">
    <property type="entry name" value="Glyco_hydro_59"/>
    <property type="match status" value="1"/>
</dbReference>
<evidence type="ECO:0000313" key="9">
    <source>
        <dbReference type="EMBL" id="SFF28859.1"/>
    </source>
</evidence>
<dbReference type="Proteomes" id="UP000199645">
    <property type="component" value="Unassembled WGS sequence"/>
</dbReference>
<evidence type="ECO:0000256" key="2">
    <source>
        <dbReference type="ARBA" id="ARBA00012657"/>
    </source>
</evidence>
<feature type="region of interest" description="Disordered" evidence="6">
    <location>
        <begin position="1"/>
        <end position="37"/>
    </location>
</feature>
<dbReference type="SMART" id="SM00458">
    <property type="entry name" value="RICIN"/>
    <property type="match status" value="1"/>
</dbReference>
<dbReference type="PANTHER" id="PTHR15172:SF1">
    <property type="entry name" value="GALACTOCEREBROSIDASE"/>
    <property type="match status" value="1"/>
</dbReference>
<feature type="compositionally biased region" description="Basic and acidic residues" evidence="6">
    <location>
        <begin position="12"/>
        <end position="36"/>
    </location>
</feature>
<gene>
    <name evidence="9" type="ORF">SAMN05421541_108180</name>
</gene>
<dbReference type="SUPFAM" id="SSF49899">
    <property type="entry name" value="Concanavalin A-like lectins/glucanases"/>
    <property type="match status" value="1"/>
</dbReference>
<evidence type="ECO:0000256" key="6">
    <source>
        <dbReference type="SAM" id="MobiDB-lite"/>
    </source>
</evidence>
<dbReference type="GO" id="GO:0030246">
    <property type="term" value="F:carbohydrate binding"/>
    <property type="evidence" value="ECO:0007669"/>
    <property type="project" value="UniProtKB-KW"/>
</dbReference>
<comment type="similarity">
    <text evidence="1">Belongs to the glycosyl hydrolase 59 family.</text>
</comment>
<dbReference type="InterPro" id="IPR049161">
    <property type="entry name" value="GH59_cat"/>
</dbReference>
<accession>A0A1I2HGS5</accession>
<organism evidence="9 10">
    <name type="scientific">Actinoplanes philippinensis</name>
    <dbReference type="NCBI Taxonomy" id="35752"/>
    <lineage>
        <taxon>Bacteria</taxon>
        <taxon>Bacillati</taxon>
        <taxon>Actinomycetota</taxon>
        <taxon>Actinomycetes</taxon>
        <taxon>Micromonosporales</taxon>
        <taxon>Micromonosporaceae</taxon>
        <taxon>Actinoplanes</taxon>
    </lineage>
</organism>
<keyword evidence="7" id="KW-0472">Membrane</keyword>
<dbReference type="Gene3D" id="3.20.20.80">
    <property type="entry name" value="Glycosidases"/>
    <property type="match status" value="1"/>
</dbReference>
<evidence type="ECO:0000256" key="3">
    <source>
        <dbReference type="ARBA" id="ARBA00022919"/>
    </source>
</evidence>
<dbReference type="InterPro" id="IPR013320">
    <property type="entry name" value="ConA-like_dom_sf"/>
</dbReference>
<evidence type="ECO:0000313" key="10">
    <source>
        <dbReference type="Proteomes" id="UP000199645"/>
    </source>
</evidence>
<keyword evidence="3" id="KW-0746">Sphingolipid metabolism</keyword>
<dbReference type="Gene3D" id="2.60.120.560">
    <property type="entry name" value="Exo-inulinase, domain 1"/>
    <property type="match status" value="1"/>
</dbReference>
<evidence type="ECO:0000256" key="7">
    <source>
        <dbReference type="SAM" id="Phobius"/>
    </source>
</evidence>
<dbReference type="AlphaFoldDB" id="A0A1I2HGS5"/>
<keyword evidence="9" id="KW-0430">Lectin</keyword>
<keyword evidence="10" id="KW-1185">Reference proteome</keyword>
<evidence type="ECO:0000256" key="4">
    <source>
        <dbReference type="ARBA" id="ARBA00022963"/>
    </source>
</evidence>
<dbReference type="InterPro" id="IPR035992">
    <property type="entry name" value="Ricin_B-like_lectins"/>
</dbReference>
<dbReference type="CDD" id="cd23418">
    <property type="entry name" value="beta-trefoil_Ricin_XLN-like"/>
    <property type="match status" value="1"/>
</dbReference>
<dbReference type="InterPro" id="IPR001286">
    <property type="entry name" value="Glyco_hydro_59"/>
</dbReference>
<proteinExistence type="inferred from homology"/>
<dbReference type="GO" id="GO:0016020">
    <property type="term" value="C:membrane"/>
    <property type="evidence" value="ECO:0007669"/>
    <property type="project" value="GOC"/>
</dbReference>
<keyword evidence="4" id="KW-0443">Lipid metabolism</keyword>
<feature type="transmembrane region" description="Helical" evidence="7">
    <location>
        <begin position="40"/>
        <end position="59"/>
    </location>
</feature>
<name>A0A1I2HGS5_9ACTN</name>
<evidence type="ECO:0000259" key="8">
    <source>
        <dbReference type="SMART" id="SM00458"/>
    </source>
</evidence>
<dbReference type="SUPFAM" id="SSF51445">
    <property type="entry name" value="(Trans)glycosidases"/>
    <property type="match status" value="1"/>
</dbReference>
<keyword evidence="7" id="KW-1133">Transmembrane helix</keyword>
<dbReference type="Gene3D" id="3.20.20.70">
    <property type="entry name" value="Aldolase class I"/>
    <property type="match status" value="1"/>
</dbReference>
<dbReference type="SUPFAM" id="SSF50370">
    <property type="entry name" value="Ricin B-like lectins"/>
    <property type="match status" value="1"/>
</dbReference>
<dbReference type="InterPro" id="IPR017853">
    <property type="entry name" value="GH"/>
</dbReference>
<dbReference type="PRINTS" id="PR00850">
    <property type="entry name" value="GLHYDRLASE59"/>
</dbReference>
<dbReference type="Gene3D" id="2.80.10.50">
    <property type="match status" value="1"/>
</dbReference>
<sequence>MSRKQSGNLSGEWERFHPRRPEGNDEQMTTREDRRPSRGWAAAAGLLLAVTGAVVVNPAPAQAATAITINGASGGRTFDGVGAISGGGGNTRLLVDYPEPQRSDILDYLFKPGYGAAMQIMKVEIGGDTNSTSGAEPSHEHTRGQVNCDRGYEWWMMAQAKARNPNIKLVGLSWGAPGWIGNGNFWSSDSIDYLIAWLGCATSHGLTIDYLGGWNERGRDLNWYKNLRSALNSRGYPNVKIVASDDFGWGSADDALRDPAFGSAISVVGSHYVCGYRSSQTSCPSSANAVNSGKTLWASENGSDDYNGGAPALARGINRDYIDGKMTAYLNWPVIAAITPNIPWATTGVAVAPQPWSGYYSIGTSTWVMGHTTQFTAPGWRYLDSSSGYLGGNRNNGSYVSLRSPTGSDYSTVIETMDAGSAQDLQFTVTGGLSTGTVHVWSTNVRSGNPADQFVRRSDITPSNGAFSLTVQPGYVYSITTTTGQGKGTATSPAQGALALPYSDDFDGYATGREAKYLSDHQGSFEVVPCAAGRTGQCVRQMSEQAPIFWTSGHAEPFTLLGDVNWRNYTVSSDVLLEKSGYAQLVGRAGNYNHDNPHNLNAYYLRVADNGSWSIRSNNTSGNQRTLASGTTTALGTGRWHKLALTLNGSTLTATLDGTTLGSVADSTWVAGQIGYATGQGVTAQFDNLTITPLGGGTSPTGTIRGAGSNRCLDVNGQSQADGAVVQIWDCNNGANQTWTATSGNQLTVYGTKCLDAPSTTTGARVRIWSCTGAANQQWRLNADGTITGVQSGLCLDVTGAGTANGTAVTLWTCNGGSNQRWIRS</sequence>
<dbReference type="Pfam" id="PF00652">
    <property type="entry name" value="Ricin_B_lectin"/>
    <property type="match status" value="1"/>
</dbReference>
<dbReference type="InterPro" id="IPR013785">
    <property type="entry name" value="Aldolase_TIM"/>
</dbReference>
<evidence type="ECO:0000256" key="5">
    <source>
        <dbReference type="ARBA" id="ARBA00033098"/>
    </source>
</evidence>
<dbReference type="Pfam" id="PF21708">
    <property type="entry name" value="Glyco_hydro_59_C"/>
    <property type="match status" value="1"/>
</dbReference>
<dbReference type="STRING" id="35752.SAMN05421541_108180"/>
<protein>
    <recommendedName>
        <fullName evidence="2">galactosylceramidase</fullName>
        <ecNumber evidence="2">3.2.1.46</ecNumber>
    </recommendedName>
    <alternativeName>
        <fullName evidence="5">Galactosylceramidase</fullName>
    </alternativeName>
</protein>
<dbReference type="GO" id="GO:0006683">
    <property type="term" value="P:galactosylceramide catabolic process"/>
    <property type="evidence" value="ECO:0007669"/>
    <property type="project" value="InterPro"/>
</dbReference>
<dbReference type="PROSITE" id="PS50231">
    <property type="entry name" value="RICIN_B_LECTIN"/>
    <property type="match status" value="1"/>
</dbReference>
<dbReference type="InterPro" id="IPR000772">
    <property type="entry name" value="Ricin_B_lectin"/>
</dbReference>
<dbReference type="EC" id="3.2.1.46" evidence="2"/>
<keyword evidence="4" id="KW-0442">Lipid degradation</keyword>
<dbReference type="PANTHER" id="PTHR15172">
    <property type="entry name" value="GALACTOCEREBROSIDASE"/>
    <property type="match status" value="1"/>
</dbReference>